<feature type="non-terminal residue" evidence="2">
    <location>
        <position position="1"/>
    </location>
</feature>
<evidence type="ECO:0000313" key="2">
    <source>
        <dbReference type="EMBL" id="EIE27692.1"/>
    </source>
</evidence>
<evidence type="ECO:0000259" key="1">
    <source>
        <dbReference type="SMART" id="SM00460"/>
    </source>
</evidence>
<dbReference type="SMART" id="SM00460">
    <property type="entry name" value="TGc"/>
    <property type="match status" value="1"/>
</dbReference>
<dbReference type="PANTHER" id="PTHR35532:SF5">
    <property type="entry name" value="CARBOHYDRATE-BINDING DOMAIN-CONTAINING PROTEIN"/>
    <property type="match status" value="1"/>
</dbReference>
<dbReference type="OrthoDB" id="525602at2759"/>
<feature type="domain" description="Transglutaminase-like" evidence="1">
    <location>
        <begin position="114"/>
        <end position="175"/>
    </location>
</feature>
<dbReference type="eggNOG" id="ENOG502S264">
    <property type="taxonomic scope" value="Eukaryota"/>
</dbReference>
<dbReference type="SUPFAM" id="SSF54001">
    <property type="entry name" value="Cysteine proteinases"/>
    <property type="match status" value="1"/>
</dbReference>
<dbReference type="InterPro" id="IPR002931">
    <property type="entry name" value="Transglutaminase-like"/>
</dbReference>
<dbReference type="EMBL" id="AGSI01000001">
    <property type="protein sequence ID" value="EIE27692.1"/>
    <property type="molecule type" value="Genomic_DNA"/>
</dbReference>
<dbReference type="Proteomes" id="UP000007264">
    <property type="component" value="Unassembled WGS sequence"/>
</dbReference>
<dbReference type="PANTHER" id="PTHR35532">
    <property type="entry name" value="SIMILAR TO POLYHYDROXYALKANOATE DEPOLYMERASE"/>
    <property type="match status" value="1"/>
</dbReference>
<dbReference type="KEGG" id="csl:COCSUDRAFT_11742"/>
<dbReference type="InterPro" id="IPR038765">
    <property type="entry name" value="Papain-like_cys_pep_sf"/>
</dbReference>
<dbReference type="RefSeq" id="XP_005652236.1">
    <property type="nucleotide sequence ID" value="XM_005652179.1"/>
</dbReference>
<sequence>CLEFLRKYMPPSDAVLPLEYLEENAELALSARSISKWAQDVPWSIFLNYVLPYASVDEPRDNWRPMFFQRFLPLVQNASSLSEAALILNKEIWTIWGITFKSNQTPEIMSPFQVIKARHASCTGLSIFLVNALRSVGIPARMAGTPVWNTETGGNHDWVEVYTEAGFWSFTGAAELCGGIMQGFNLTWFVPDPAQHSTAGSRMHAIYAVSWADLEGTVQYPLIWDDDNNHTVSAFDVTEYYLQAASIGESAILHSHRDLATRTNAVS</sequence>
<proteinExistence type="predicted"/>
<gene>
    <name evidence="2" type="ORF">COCSUDRAFT_11742</name>
</gene>
<dbReference type="Pfam" id="PF01841">
    <property type="entry name" value="Transglut_core"/>
    <property type="match status" value="1"/>
</dbReference>
<accession>I0ZAM3</accession>
<keyword evidence="3" id="KW-1185">Reference proteome</keyword>
<dbReference type="GeneID" id="17045707"/>
<protein>
    <recommendedName>
        <fullName evidence="1">Transglutaminase-like domain-containing protein</fullName>
    </recommendedName>
</protein>
<organism evidence="2 3">
    <name type="scientific">Coccomyxa subellipsoidea (strain C-169)</name>
    <name type="common">Green microalga</name>
    <dbReference type="NCBI Taxonomy" id="574566"/>
    <lineage>
        <taxon>Eukaryota</taxon>
        <taxon>Viridiplantae</taxon>
        <taxon>Chlorophyta</taxon>
        <taxon>core chlorophytes</taxon>
        <taxon>Trebouxiophyceae</taxon>
        <taxon>Trebouxiophyceae incertae sedis</taxon>
        <taxon>Coccomyxaceae</taxon>
        <taxon>Coccomyxa</taxon>
        <taxon>Coccomyxa subellipsoidea</taxon>
    </lineage>
</organism>
<evidence type="ECO:0000313" key="3">
    <source>
        <dbReference type="Proteomes" id="UP000007264"/>
    </source>
</evidence>
<reference evidence="2 3" key="1">
    <citation type="journal article" date="2012" name="Genome Biol.">
        <title>The genome of the polar eukaryotic microalga coccomyxa subellipsoidea reveals traits of cold adaptation.</title>
        <authorList>
            <person name="Blanc G."/>
            <person name="Agarkova I."/>
            <person name="Grimwood J."/>
            <person name="Kuo A."/>
            <person name="Brueggeman A."/>
            <person name="Dunigan D."/>
            <person name="Gurnon J."/>
            <person name="Ladunga I."/>
            <person name="Lindquist E."/>
            <person name="Lucas S."/>
            <person name="Pangilinan J."/>
            <person name="Proschold T."/>
            <person name="Salamov A."/>
            <person name="Schmutz J."/>
            <person name="Weeks D."/>
            <person name="Yamada T."/>
            <person name="Claverie J.M."/>
            <person name="Grigoriev I."/>
            <person name="Van Etten J."/>
            <person name="Lomsadze A."/>
            <person name="Borodovsky M."/>
        </authorList>
    </citation>
    <scope>NUCLEOTIDE SEQUENCE [LARGE SCALE GENOMIC DNA]</scope>
    <source>
        <strain evidence="2 3">C-169</strain>
    </source>
</reference>
<name>I0ZAM3_COCSC</name>
<comment type="caution">
    <text evidence="2">The sequence shown here is derived from an EMBL/GenBank/DDBJ whole genome shotgun (WGS) entry which is preliminary data.</text>
</comment>
<dbReference type="Gene3D" id="3.10.620.30">
    <property type="match status" value="1"/>
</dbReference>
<dbReference type="AlphaFoldDB" id="I0ZAM3"/>